<keyword evidence="8" id="KW-1185">Reference proteome</keyword>
<dbReference type="PROSITE" id="PS50104">
    <property type="entry name" value="TIR"/>
    <property type="match status" value="1"/>
</dbReference>
<evidence type="ECO:0000256" key="5">
    <source>
        <dbReference type="SAM" id="MobiDB-lite"/>
    </source>
</evidence>
<dbReference type="Pfam" id="PF01582">
    <property type="entry name" value="TIR"/>
    <property type="match status" value="1"/>
</dbReference>
<evidence type="ECO:0000313" key="8">
    <source>
        <dbReference type="Proteomes" id="UP000594261"/>
    </source>
</evidence>
<dbReference type="PANTHER" id="PTHR32009:SF39">
    <property type="entry name" value="TIR DOMAIN-CONTAINING PROTEIN"/>
    <property type="match status" value="1"/>
</dbReference>
<name>A0A7N2MS11_QUELO</name>
<comment type="catalytic activity">
    <reaction evidence="4">
        <text>NAD(+) + H2O = ADP-D-ribose + nicotinamide + H(+)</text>
        <dbReference type="Rhea" id="RHEA:16301"/>
        <dbReference type="ChEBI" id="CHEBI:15377"/>
        <dbReference type="ChEBI" id="CHEBI:15378"/>
        <dbReference type="ChEBI" id="CHEBI:17154"/>
        <dbReference type="ChEBI" id="CHEBI:57540"/>
        <dbReference type="ChEBI" id="CHEBI:57967"/>
        <dbReference type="EC" id="3.2.2.6"/>
    </reaction>
    <physiologicalReaction direction="left-to-right" evidence="4">
        <dbReference type="Rhea" id="RHEA:16302"/>
    </physiologicalReaction>
</comment>
<dbReference type="Gene3D" id="3.40.50.10140">
    <property type="entry name" value="Toll/interleukin-1 receptor homology (TIR) domain"/>
    <property type="match status" value="1"/>
</dbReference>
<dbReference type="PANTHER" id="PTHR32009">
    <property type="entry name" value="TMV RESISTANCE PROTEIN N-LIKE"/>
    <property type="match status" value="1"/>
</dbReference>
<dbReference type="InParanoid" id="A0A7N2MS11"/>
<dbReference type="GO" id="GO:0061809">
    <property type="term" value="F:NAD+ nucleosidase activity, cyclic ADP-ribose generating"/>
    <property type="evidence" value="ECO:0007669"/>
    <property type="project" value="UniProtKB-EC"/>
</dbReference>
<keyword evidence="3" id="KW-0520">NAD</keyword>
<keyword evidence="2" id="KW-0378">Hydrolase</keyword>
<dbReference type="GO" id="GO:0007165">
    <property type="term" value="P:signal transduction"/>
    <property type="evidence" value="ECO:0007669"/>
    <property type="project" value="InterPro"/>
</dbReference>
<proteinExistence type="predicted"/>
<dbReference type="EC" id="3.2.2.6" evidence="1"/>
<evidence type="ECO:0000256" key="4">
    <source>
        <dbReference type="ARBA" id="ARBA00047304"/>
    </source>
</evidence>
<evidence type="ECO:0000256" key="2">
    <source>
        <dbReference type="ARBA" id="ARBA00022801"/>
    </source>
</evidence>
<dbReference type="EMBL" id="LRBV02000010">
    <property type="status" value="NOT_ANNOTATED_CDS"/>
    <property type="molecule type" value="Genomic_DNA"/>
</dbReference>
<reference evidence="7 8" key="1">
    <citation type="journal article" date="2016" name="G3 (Bethesda)">
        <title>First Draft Assembly and Annotation of the Genome of a California Endemic Oak Quercus lobata Nee (Fagaceae).</title>
        <authorList>
            <person name="Sork V.L."/>
            <person name="Fitz-Gibbon S.T."/>
            <person name="Puiu D."/>
            <person name="Crepeau M."/>
            <person name="Gugger P.F."/>
            <person name="Sherman R."/>
            <person name="Stevens K."/>
            <person name="Langley C.H."/>
            <person name="Pellegrini M."/>
            <person name="Salzberg S.L."/>
        </authorList>
    </citation>
    <scope>NUCLEOTIDE SEQUENCE [LARGE SCALE GENOMIC DNA]</scope>
    <source>
        <strain evidence="7 8">cv. SW786</strain>
    </source>
</reference>
<reference evidence="7" key="2">
    <citation type="submission" date="2021-01" db="UniProtKB">
        <authorList>
            <consortium name="EnsemblPlants"/>
        </authorList>
    </citation>
    <scope>IDENTIFICATION</scope>
</reference>
<evidence type="ECO:0000256" key="1">
    <source>
        <dbReference type="ARBA" id="ARBA00011982"/>
    </source>
</evidence>
<accession>A0A7N2MS11</accession>
<dbReference type="OMA" id="RTESSFW"/>
<evidence type="ECO:0000259" key="6">
    <source>
        <dbReference type="PROSITE" id="PS50104"/>
    </source>
</evidence>
<dbReference type="Proteomes" id="UP000594261">
    <property type="component" value="Chromosome 10"/>
</dbReference>
<organism evidence="7 8">
    <name type="scientific">Quercus lobata</name>
    <name type="common">Valley oak</name>
    <dbReference type="NCBI Taxonomy" id="97700"/>
    <lineage>
        <taxon>Eukaryota</taxon>
        <taxon>Viridiplantae</taxon>
        <taxon>Streptophyta</taxon>
        <taxon>Embryophyta</taxon>
        <taxon>Tracheophyta</taxon>
        <taxon>Spermatophyta</taxon>
        <taxon>Magnoliopsida</taxon>
        <taxon>eudicotyledons</taxon>
        <taxon>Gunneridae</taxon>
        <taxon>Pentapetalae</taxon>
        <taxon>rosids</taxon>
        <taxon>fabids</taxon>
        <taxon>Fagales</taxon>
        <taxon>Fagaceae</taxon>
        <taxon>Quercus</taxon>
    </lineage>
</organism>
<dbReference type="Gramene" id="QL10p047577:mrna">
    <property type="protein sequence ID" value="QL10p047577:mrna"/>
    <property type="gene ID" value="QL10p047577"/>
</dbReference>
<evidence type="ECO:0000313" key="7">
    <source>
        <dbReference type="EnsemblPlants" id="QL10p047577:mrna"/>
    </source>
</evidence>
<feature type="domain" description="TIR" evidence="6">
    <location>
        <begin position="16"/>
        <end position="183"/>
    </location>
</feature>
<dbReference type="InterPro" id="IPR000157">
    <property type="entry name" value="TIR_dom"/>
</dbReference>
<dbReference type="SUPFAM" id="SSF52200">
    <property type="entry name" value="Toll/Interleukin receptor TIR domain"/>
    <property type="match status" value="1"/>
</dbReference>
<dbReference type="AlphaFoldDB" id="A0A7N2MS11"/>
<feature type="region of interest" description="Disordered" evidence="5">
    <location>
        <begin position="186"/>
        <end position="208"/>
    </location>
</feature>
<dbReference type="EnsemblPlants" id="QL10p047577:mrna">
    <property type="protein sequence ID" value="QL10p047577:mrna"/>
    <property type="gene ID" value="QL10p047577"/>
</dbReference>
<dbReference type="SMART" id="SM00255">
    <property type="entry name" value="TIR"/>
    <property type="match status" value="1"/>
</dbReference>
<dbReference type="InterPro" id="IPR035897">
    <property type="entry name" value="Toll_tir_struct_dom_sf"/>
</dbReference>
<dbReference type="FunFam" id="3.40.50.10140:FF:000007">
    <property type="entry name" value="Disease resistance protein (TIR-NBS-LRR class)"/>
    <property type="match status" value="1"/>
</dbReference>
<evidence type="ECO:0000256" key="3">
    <source>
        <dbReference type="ARBA" id="ARBA00023027"/>
    </source>
</evidence>
<sequence>MPSWSLRTTPCTCSKYEYDVFISFRGEDTRTRFTDHLCKAFKDKRIRVYRDDSDLERGKTIWTELVQAIKTSRIAVIVFSENYANSKWCLDELVAIMDCKSSTSKRRCKCKETLTVLPIFYHVSPSEVREQKGNFAEALPKGPKKKWREALTESAKLSGFPLTKDSSESKYIEQIVETISKTLNRESLSAAPAGSESNIHREDSSGCG</sequence>
<protein>
    <recommendedName>
        <fullName evidence="1">ADP-ribosyl cyclase/cyclic ADP-ribose hydrolase</fullName>
        <ecNumber evidence="1">3.2.2.6</ecNumber>
    </recommendedName>
</protein>
<feature type="compositionally biased region" description="Basic and acidic residues" evidence="5">
    <location>
        <begin position="198"/>
        <end position="208"/>
    </location>
</feature>